<dbReference type="GO" id="GO:0005975">
    <property type="term" value="P:carbohydrate metabolic process"/>
    <property type="evidence" value="ECO:0007669"/>
    <property type="project" value="InterPro"/>
</dbReference>
<evidence type="ECO:0000256" key="5">
    <source>
        <dbReference type="ARBA" id="ARBA00022842"/>
    </source>
</evidence>
<evidence type="ECO:0000256" key="2">
    <source>
        <dbReference type="ARBA" id="ARBA00010231"/>
    </source>
</evidence>
<evidence type="ECO:0000256" key="3">
    <source>
        <dbReference type="ARBA" id="ARBA00022553"/>
    </source>
</evidence>
<dbReference type="InterPro" id="IPR016055">
    <property type="entry name" value="A-D-PHexomutase_a/b/a-I/II/III"/>
</dbReference>
<dbReference type="Pfam" id="PF02878">
    <property type="entry name" value="PGM_PMM_I"/>
    <property type="match status" value="1"/>
</dbReference>
<name>A0A0G1UBY9_9BACT</name>
<evidence type="ECO:0000313" key="9">
    <source>
        <dbReference type="Proteomes" id="UP000034956"/>
    </source>
</evidence>
<evidence type="ECO:0000313" key="8">
    <source>
        <dbReference type="EMBL" id="KKU91624.1"/>
    </source>
</evidence>
<proteinExistence type="inferred from homology"/>
<dbReference type="SUPFAM" id="SSF53738">
    <property type="entry name" value="Phosphoglucomutase, first 3 domains"/>
    <property type="match status" value="1"/>
</dbReference>
<dbReference type="PANTHER" id="PTHR43771">
    <property type="entry name" value="PHOSPHOMANNOMUTASE"/>
    <property type="match status" value="1"/>
</dbReference>
<evidence type="ECO:0000256" key="6">
    <source>
        <dbReference type="ARBA" id="ARBA00023235"/>
    </source>
</evidence>
<dbReference type="GO" id="GO:0016868">
    <property type="term" value="F:intramolecular phosphotransferase activity"/>
    <property type="evidence" value="ECO:0007669"/>
    <property type="project" value="InterPro"/>
</dbReference>
<keyword evidence="5" id="KW-0460">Magnesium</keyword>
<comment type="cofactor">
    <cofactor evidence="1">
        <name>Mg(2+)</name>
        <dbReference type="ChEBI" id="CHEBI:18420"/>
    </cofactor>
</comment>
<gene>
    <name evidence="8" type="ORF">UY23_C0001G0230</name>
</gene>
<dbReference type="AlphaFoldDB" id="A0A0G1UBY9"/>
<sequence>MNETIFKANDIRGKYPLEINQETILKITVALNRYFCSRKKRRPKIVVARDGRFGSDELYKAAVKGLRGANVLQASLITTPMFYFLVSRLKADGGVMITASHSPKEYNGLKVVGKNARMMAGREILKIMKKEL</sequence>
<evidence type="ECO:0000256" key="4">
    <source>
        <dbReference type="ARBA" id="ARBA00022723"/>
    </source>
</evidence>
<keyword evidence="4" id="KW-0479">Metal-binding</keyword>
<dbReference type="PANTHER" id="PTHR43771:SF1">
    <property type="entry name" value="PHOSPHOMANNOMUTASE"/>
    <property type="match status" value="1"/>
</dbReference>
<dbReference type="Proteomes" id="UP000034956">
    <property type="component" value="Unassembled WGS sequence"/>
</dbReference>
<reference evidence="8 9" key="1">
    <citation type="journal article" date="2015" name="Nature">
        <title>rRNA introns, odd ribosomes, and small enigmatic genomes across a large radiation of phyla.</title>
        <authorList>
            <person name="Brown C.T."/>
            <person name="Hug L.A."/>
            <person name="Thomas B.C."/>
            <person name="Sharon I."/>
            <person name="Castelle C.J."/>
            <person name="Singh A."/>
            <person name="Wilkins M.J."/>
            <person name="Williams K.H."/>
            <person name="Banfield J.F."/>
        </authorList>
    </citation>
    <scope>NUCLEOTIDE SEQUENCE [LARGE SCALE GENOMIC DNA]</scope>
</reference>
<dbReference type="InterPro" id="IPR005844">
    <property type="entry name" value="A-D-PHexomutase_a/b/a-I"/>
</dbReference>
<dbReference type="EMBL" id="LCPF01000001">
    <property type="protein sequence ID" value="KKU91624.1"/>
    <property type="molecule type" value="Genomic_DNA"/>
</dbReference>
<evidence type="ECO:0000259" key="7">
    <source>
        <dbReference type="Pfam" id="PF02878"/>
    </source>
</evidence>
<dbReference type="GO" id="GO:0046872">
    <property type="term" value="F:metal ion binding"/>
    <property type="evidence" value="ECO:0007669"/>
    <property type="project" value="UniProtKB-KW"/>
</dbReference>
<dbReference type="Gene3D" id="3.40.120.10">
    <property type="entry name" value="Alpha-D-Glucose-1,6-Bisphosphate, subunit A, domain 3"/>
    <property type="match status" value="1"/>
</dbReference>
<comment type="caution">
    <text evidence="8">The sequence shown here is derived from an EMBL/GenBank/DDBJ whole genome shotgun (WGS) entry which is preliminary data.</text>
</comment>
<keyword evidence="6" id="KW-0413">Isomerase</keyword>
<keyword evidence="3" id="KW-0597">Phosphoprotein</keyword>
<accession>A0A0G1UBY9</accession>
<feature type="domain" description="Alpha-D-phosphohexomutase alpha/beta/alpha" evidence="7">
    <location>
        <begin position="5"/>
        <end position="128"/>
    </location>
</feature>
<evidence type="ECO:0000256" key="1">
    <source>
        <dbReference type="ARBA" id="ARBA00001946"/>
    </source>
</evidence>
<comment type="similarity">
    <text evidence="2">Belongs to the phosphohexose mutase family.</text>
</comment>
<organism evidence="8 9">
    <name type="scientific">Candidatus Jorgensenbacteria bacterium GW2011_GWA1_48_11</name>
    <dbReference type="NCBI Taxonomy" id="1618660"/>
    <lineage>
        <taxon>Bacteria</taxon>
        <taxon>Candidatus Joergenseniibacteriota</taxon>
    </lineage>
</organism>
<protein>
    <submittedName>
        <fullName evidence="8">Phosphoglucomutase/phosphomannomutase alpha/beta/alpha domain I</fullName>
    </submittedName>
</protein>